<sequence>MDYCTLPIAERAKLYIYAAPGPIRRLERDVKDIGRFEGPGGLTSCLRLVVASPPLSPASAGVLDAAIGVCGERLFSDPYIMLLDSMALVGPIAAAEAFVLLTADSSMTEELQSICTAFLAVFEQYPDFFLAEARAALAKHNFGKR</sequence>
<dbReference type="AlphaFoldDB" id="A0A6J5EC23"/>
<organism evidence="1 2">
    <name type="scientific">Paraburkholderia humisilvae</name>
    <dbReference type="NCBI Taxonomy" id="627669"/>
    <lineage>
        <taxon>Bacteria</taxon>
        <taxon>Pseudomonadati</taxon>
        <taxon>Pseudomonadota</taxon>
        <taxon>Betaproteobacteria</taxon>
        <taxon>Burkholderiales</taxon>
        <taxon>Burkholderiaceae</taxon>
        <taxon>Paraburkholderia</taxon>
    </lineage>
</organism>
<name>A0A6J5EC23_9BURK</name>
<dbReference type="Proteomes" id="UP000494363">
    <property type="component" value="Unassembled WGS sequence"/>
</dbReference>
<dbReference type="EMBL" id="CADIKH010000021">
    <property type="protein sequence ID" value="CAB3763164.1"/>
    <property type="molecule type" value="Genomic_DNA"/>
</dbReference>
<evidence type="ECO:0000313" key="1">
    <source>
        <dbReference type="EMBL" id="CAB3763164.1"/>
    </source>
</evidence>
<accession>A0A6J5EC23</accession>
<gene>
    <name evidence="1" type="ORF">LMG29542_04517</name>
</gene>
<evidence type="ECO:0000313" key="2">
    <source>
        <dbReference type="Proteomes" id="UP000494363"/>
    </source>
</evidence>
<proteinExistence type="predicted"/>
<reference evidence="1 2" key="1">
    <citation type="submission" date="2020-04" db="EMBL/GenBank/DDBJ databases">
        <authorList>
            <person name="De Canck E."/>
        </authorList>
    </citation>
    <scope>NUCLEOTIDE SEQUENCE [LARGE SCALE GENOMIC DNA]</scope>
    <source>
        <strain evidence="1 2">LMG 29542</strain>
    </source>
</reference>
<keyword evidence="2" id="KW-1185">Reference proteome</keyword>
<protein>
    <submittedName>
        <fullName evidence="1">Uncharacterized protein</fullName>
    </submittedName>
</protein>